<dbReference type="EMBL" id="JAUSRV010000001">
    <property type="protein sequence ID" value="MDP9968882.1"/>
    <property type="molecule type" value="Genomic_DNA"/>
</dbReference>
<dbReference type="SUPFAM" id="SSF52467">
    <property type="entry name" value="DHS-like NAD/FAD-binding domain"/>
    <property type="match status" value="1"/>
</dbReference>
<proteinExistence type="inferred from homology"/>
<dbReference type="SUPFAM" id="SSF52518">
    <property type="entry name" value="Thiamin diphosphate-binding fold (THDP-binding)"/>
    <property type="match status" value="2"/>
</dbReference>
<organism evidence="7 8">
    <name type="scientific">Variovorax paradoxus</name>
    <dbReference type="NCBI Taxonomy" id="34073"/>
    <lineage>
        <taxon>Bacteria</taxon>
        <taxon>Pseudomonadati</taxon>
        <taxon>Pseudomonadota</taxon>
        <taxon>Betaproteobacteria</taxon>
        <taxon>Burkholderiales</taxon>
        <taxon>Comamonadaceae</taxon>
        <taxon>Variovorax</taxon>
    </lineage>
</organism>
<dbReference type="GO" id="GO:0050695">
    <property type="term" value="F:benzoylformate decarboxylase activity"/>
    <property type="evidence" value="ECO:0007669"/>
    <property type="project" value="UniProtKB-EC"/>
</dbReference>
<sequence>MSLAIPSASSTVRDCVYAVMRDFGADTIFGNPGSTELPMFRDFPADFKYVLGLQEAVCVGMADGYAQANGKVVFVNLHSAAGLGNAMGNIHTAFKNRTPMVIIAGQQTRSILQFDPYLASEQATELPKPYVKWSIEPARAEDVPQAIATACHRALQAPCGPVLVSVPSDDWDRPAKPVLARKVSHRTRPDPAVLAEVTAALARSERPAFVVGAEVDRDGAWNEVVQLAERHSAAVYNAPMSARAGFPEDHRLFTGFLPAVREQIVQKLAGHDFVFVIGAPVFTYHVEGEGPHLPDGVALCQLTEDANGAARSPVGTSVVGSMRLTLRDLLEADAPPKRTPPPARMSAPYAEANGPINVAYLLQTLADLRSPEDVIVEEAPTARVVMHAHLPILRPQTFYTMASGGLGYGMPAAAGVALAQPDRRVIGLIGDGSSMYSIQTLWTAAQLGLNMTFVILNNRRYAALKRFGGVLGFPADAELPGTDLPGLDFVALAQGHGVRAERVQDAAKLRTALEGALESKGPSLVEVLVA</sequence>
<dbReference type="GO" id="GO:0030976">
    <property type="term" value="F:thiamine pyrophosphate binding"/>
    <property type="evidence" value="ECO:0007669"/>
    <property type="project" value="InterPro"/>
</dbReference>
<feature type="domain" description="Thiamine pyrophosphate enzyme N-terminal TPP-binding" evidence="6">
    <location>
        <begin position="11"/>
        <end position="112"/>
    </location>
</feature>
<dbReference type="InterPro" id="IPR012000">
    <property type="entry name" value="Thiamin_PyroP_enz_cen_dom"/>
</dbReference>
<dbReference type="Gene3D" id="3.40.50.1220">
    <property type="entry name" value="TPP-binding domain"/>
    <property type="match status" value="1"/>
</dbReference>
<dbReference type="Pfam" id="PF02775">
    <property type="entry name" value="TPP_enzyme_C"/>
    <property type="match status" value="1"/>
</dbReference>
<keyword evidence="2 3" id="KW-0786">Thiamine pyrophosphate</keyword>
<evidence type="ECO:0000259" key="6">
    <source>
        <dbReference type="Pfam" id="PF02776"/>
    </source>
</evidence>
<reference evidence="7" key="1">
    <citation type="submission" date="2023-07" db="EMBL/GenBank/DDBJ databases">
        <title>Sorghum-associated microbial communities from plants grown in Nebraska, USA.</title>
        <authorList>
            <person name="Schachtman D."/>
        </authorList>
    </citation>
    <scope>NUCLEOTIDE SEQUENCE</scope>
    <source>
        <strain evidence="7">DS3315</strain>
    </source>
</reference>
<name>A0AAW8E8L3_VARPD</name>
<evidence type="ECO:0000256" key="1">
    <source>
        <dbReference type="ARBA" id="ARBA00007812"/>
    </source>
</evidence>
<evidence type="ECO:0000313" key="8">
    <source>
        <dbReference type="Proteomes" id="UP001224845"/>
    </source>
</evidence>
<comment type="caution">
    <text evidence="7">The sequence shown here is derived from an EMBL/GenBank/DDBJ whole genome shotgun (WGS) entry which is preliminary data.</text>
</comment>
<dbReference type="NCBIfam" id="NF005485">
    <property type="entry name" value="PRK07092.1"/>
    <property type="match status" value="1"/>
</dbReference>
<dbReference type="Pfam" id="PF02776">
    <property type="entry name" value="TPP_enzyme_N"/>
    <property type="match status" value="1"/>
</dbReference>
<dbReference type="Pfam" id="PF00205">
    <property type="entry name" value="TPP_enzyme_M"/>
    <property type="match status" value="1"/>
</dbReference>
<dbReference type="InterPro" id="IPR029035">
    <property type="entry name" value="DHS-like_NAD/FAD-binding_dom"/>
</dbReference>
<feature type="domain" description="Thiamine pyrophosphate enzyme central" evidence="4">
    <location>
        <begin position="195"/>
        <end position="329"/>
    </location>
</feature>
<dbReference type="GO" id="GO:0000287">
    <property type="term" value="F:magnesium ion binding"/>
    <property type="evidence" value="ECO:0007669"/>
    <property type="project" value="InterPro"/>
</dbReference>
<dbReference type="Proteomes" id="UP001224845">
    <property type="component" value="Unassembled WGS sequence"/>
</dbReference>
<evidence type="ECO:0000313" key="7">
    <source>
        <dbReference type="EMBL" id="MDP9968882.1"/>
    </source>
</evidence>
<evidence type="ECO:0000256" key="3">
    <source>
        <dbReference type="RuleBase" id="RU362132"/>
    </source>
</evidence>
<dbReference type="InterPro" id="IPR012001">
    <property type="entry name" value="Thiamin_PyroP_enz_TPP-bd_dom"/>
</dbReference>
<feature type="domain" description="Thiamine pyrophosphate enzyme TPP-binding" evidence="5">
    <location>
        <begin position="384"/>
        <end position="527"/>
    </location>
</feature>
<dbReference type="GO" id="GO:0003984">
    <property type="term" value="F:acetolactate synthase activity"/>
    <property type="evidence" value="ECO:0007669"/>
    <property type="project" value="TreeGrafter"/>
</dbReference>
<dbReference type="Gene3D" id="3.40.50.970">
    <property type="match status" value="2"/>
</dbReference>
<dbReference type="RefSeq" id="WP_307591480.1">
    <property type="nucleotide sequence ID" value="NZ_JAUSRV010000001.1"/>
</dbReference>
<dbReference type="InterPro" id="IPR045229">
    <property type="entry name" value="TPP_enz"/>
</dbReference>
<keyword evidence="7" id="KW-0456">Lyase</keyword>
<dbReference type="PANTHER" id="PTHR18968:SF133">
    <property type="entry name" value="BENZOYLFORMATE DECARBOXYLASE"/>
    <property type="match status" value="1"/>
</dbReference>
<dbReference type="CDD" id="cd02002">
    <property type="entry name" value="TPP_BFDC"/>
    <property type="match status" value="1"/>
</dbReference>
<evidence type="ECO:0000259" key="5">
    <source>
        <dbReference type="Pfam" id="PF02775"/>
    </source>
</evidence>
<dbReference type="EC" id="4.1.1.7" evidence="7"/>
<dbReference type="AlphaFoldDB" id="A0AAW8E8L3"/>
<dbReference type="CDD" id="cd07035">
    <property type="entry name" value="TPP_PYR_POX_like"/>
    <property type="match status" value="1"/>
</dbReference>
<evidence type="ECO:0000256" key="2">
    <source>
        <dbReference type="ARBA" id="ARBA00023052"/>
    </source>
</evidence>
<dbReference type="InterPro" id="IPR011766">
    <property type="entry name" value="TPP_enzyme_TPP-bd"/>
</dbReference>
<protein>
    <submittedName>
        <fullName evidence="7">Benzoylformate decarboxylase</fullName>
        <ecNumber evidence="7">4.1.1.7</ecNumber>
    </submittedName>
</protein>
<comment type="similarity">
    <text evidence="1 3">Belongs to the TPP enzyme family.</text>
</comment>
<accession>A0AAW8E8L3</accession>
<dbReference type="InterPro" id="IPR029061">
    <property type="entry name" value="THDP-binding"/>
</dbReference>
<dbReference type="GO" id="GO:0019752">
    <property type="term" value="P:carboxylic acid metabolic process"/>
    <property type="evidence" value="ECO:0007669"/>
    <property type="project" value="UniProtKB-ARBA"/>
</dbReference>
<dbReference type="PANTHER" id="PTHR18968">
    <property type="entry name" value="THIAMINE PYROPHOSPHATE ENZYMES"/>
    <property type="match status" value="1"/>
</dbReference>
<gene>
    <name evidence="7" type="ORF">J2W39_000105</name>
</gene>
<evidence type="ECO:0000259" key="4">
    <source>
        <dbReference type="Pfam" id="PF00205"/>
    </source>
</evidence>
<dbReference type="GO" id="GO:0050660">
    <property type="term" value="F:flavin adenine dinucleotide binding"/>
    <property type="evidence" value="ECO:0007669"/>
    <property type="project" value="TreeGrafter"/>
</dbReference>